<feature type="chain" id="PRO_5040991633" description="Secreted protein" evidence="2">
    <location>
        <begin position="36"/>
        <end position="186"/>
    </location>
</feature>
<protein>
    <recommendedName>
        <fullName evidence="5">Secreted protein</fullName>
    </recommendedName>
</protein>
<evidence type="ECO:0000256" key="2">
    <source>
        <dbReference type="SAM" id="SignalP"/>
    </source>
</evidence>
<feature type="compositionally biased region" description="Pro residues" evidence="1">
    <location>
        <begin position="162"/>
        <end position="186"/>
    </location>
</feature>
<dbReference type="Proteomes" id="UP001150924">
    <property type="component" value="Unassembled WGS sequence"/>
</dbReference>
<name>A0A9X3EMV7_9BACT</name>
<reference evidence="3" key="1">
    <citation type="submission" date="2022-11" db="EMBL/GenBank/DDBJ databases">
        <title>Minimal conservation of predation-associated metabolite biosynthetic gene clusters underscores biosynthetic potential of Myxococcota including descriptions for ten novel species: Archangium lansinium sp. nov., Myxococcus landrumus sp. nov., Nannocystis bai.</title>
        <authorList>
            <person name="Ahearne A."/>
            <person name="Stevens C."/>
            <person name="Phillips K."/>
        </authorList>
    </citation>
    <scope>NUCLEOTIDE SEQUENCE</scope>
    <source>
        <strain evidence="3">Na p29</strain>
    </source>
</reference>
<evidence type="ECO:0000313" key="4">
    <source>
        <dbReference type="Proteomes" id="UP001150924"/>
    </source>
</evidence>
<comment type="caution">
    <text evidence="3">The sequence shown here is derived from an EMBL/GenBank/DDBJ whole genome shotgun (WGS) entry which is preliminary data.</text>
</comment>
<evidence type="ECO:0000313" key="3">
    <source>
        <dbReference type="EMBL" id="MCY1006616.1"/>
    </source>
</evidence>
<keyword evidence="4" id="KW-1185">Reference proteome</keyword>
<dbReference type="AlphaFoldDB" id="A0A9X3EMV7"/>
<organism evidence="3 4">
    <name type="scientific">Nannocystis pusilla</name>
    <dbReference type="NCBI Taxonomy" id="889268"/>
    <lineage>
        <taxon>Bacteria</taxon>
        <taxon>Pseudomonadati</taxon>
        <taxon>Myxococcota</taxon>
        <taxon>Polyangia</taxon>
        <taxon>Nannocystales</taxon>
        <taxon>Nannocystaceae</taxon>
        <taxon>Nannocystis</taxon>
    </lineage>
</organism>
<feature type="region of interest" description="Disordered" evidence="1">
    <location>
        <begin position="160"/>
        <end position="186"/>
    </location>
</feature>
<gene>
    <name evidence="3" type="ORF">OV079_13855</name>
</gene>
<dbReference type="RefSeq" id="WP_267768896.1">
    <property type="nucleotide sequence ID" value="NZ_JAPNKE010000002.1"/>
</dbReference>
<accession>A0A9X3EMV7</accession>
<feature type="region of interest" description="Disordered" evidence="1">
    <location>
        <begin position="42"/>
        <end position="64"/>
    </location>
</feature>
<evidence type="ECO:0008006" key="5">
    <source>
        <dbReference type="Google" id="ProtNLM"/>
    </source>
</evidence>
<sequence>MCQFTHVRHACALRPCPLAAAILGLLALLGFDAAAAPSGASTNLSAAAPPAPTPAPALGTPRGAGEVKPRMWATSLSNMVVYENGSGYLYGFWRQFGEAVEKPARLYWGRGCPDISDRVYHVLQAGFAQQHEFFLIVDRDPDPRQPGAFCVRGVELESRFGAPPPAPTTSPAPPPKAAPAPAPGSK</sequence>
<dbReference type="EMBL" id="JAPNKE010000002">
    <property type="protein sequence ID" value="MCY1006616.1"/>
    <property type="molecule type" value="Genomic_DNA"/>
</dbReference>
<keyword evidence="2" id="KW-0732">Signal</keyword>
<evidence type="ECO:0000256" key="1">
    <source>
        <dbReference type="SAM" id="MobiDB-lite"/>
    </source>
</evidence>
<feature type="signal peptide" evidence="2">
    <location>
        <begin position="1"/>
        <end position="35"/>
    </location>
</feature>
<proteinExistence type="predicted"/>